<gene>
    <name evidence="3" type="ORF">EYF80_039419</name>
</gene>
<evidence type="ECO:0000313" key="4">
    <source>
        <dbReference type="Proteomes" id="UP000314294"/>
    </source>
</evidence>
<proteinExistence type="predicted"/>
<keyword evidence="4" id="KW-1185">Reference proteome</keyword>
<evidence type="ECO:0000313" key="3">
    <source>
        <dbReference type="EMBL" id="TNN50384.1"/>
    </source>
</evidence>
<protein>
    <submittedName>
        <fullName evidence="3">Uncharacterized protein</fullName>
    </submittedName>
</protein>
<keyword evidence="2" id="KW-0812">Transmembrane</keyword>
<keyword evidence="2" id="KW-0472">Membrane</keyword>
<accession>A0A4Z2GCF6</accession>
<feature type="region of interest" description="Disordered" evidence="1">
    <location>
        <begin position="1"/>
        <end position="42"/>
    </location>
</feature>
<evidence type="ECO:0000256" key="2">
    <source>
        <dbReference type="SAM" id="Phobius"/>
    </source>
</evidence>
<comment type="caution">
    <text evidence="3">The sequence shown here is derived from an EMBL/GenBank/DDBJ whole genome shotgun (WGS) entry which is preliminary data.</text>
</comment>
<name>A0A4Z2GCF6_9TELE</name>
<dbReference type="AlphaFoldDB" id="A0A4Z2GCF6"/>
<evidence type="ECO:0000256" key="1">
    <source>
        <dbReference type="SAM" id="MobiDB-lite"/>
    </source>
</evidence>
<reference evidence="3 4" key="1">
    <citation type="submission" date="2019-03" db="EMBL/GenBank/DDBJ databases">
        <title>First draft genome of Liparis tanakae, snailfish: a comprehensive survey of snailfish specific genes.</title>
        <authorList>
            <person name="Kim W."/>
            <person name="Song I."/>
            <person name="Jeong J.-H."/>
            <person name="Kim D."/>
            <person name="Kim S."/>
            <person name="Ryu S."/>
            <person name="Song J.Y."/>
            <person name="Lee S.K."/>
        </authorList>
    </citation>
    <scope>NUCLEOTIDE SEQUENCE [LARGE SCALE GENOMIC DNA]</scope>
    <source>
        <tissue evidence="3">Muscle</tissue>
    </source>
</reference>
<feature type="transmembrane region" description="Helical" evidence="2">
    <location>
        <begin position="52"/>
        <end position="72"/>
    </location>
</feature>
<keyword evidence="2" id="KW-1133">Transmembrane helix</keyword>
<sequence length="116" mass="12633">MHAARGSHSARQRYQTPSRRHSNKPTSANHNPSPPISPGNCRSAGDAVHAHAILFCIAQCAFAFIASCFVTITPRDDEVAKLAKEREESKPALVPGVGTQMLILWYTASKEANEHL</sequence>
<dbReference type="EMBL" id="SRLO01000619">
    <property type="protein sequence ID" value="TNN50384.1"/>
    <property type="molecule type" value="Genomic_DNA"/>
</dbReference>
<organism evidence="3 4">
    <name type="scientific">Liparis tanakae</name>
    <name type="common">Tanaka's snailfish</name>
    <dbReference type="NCBI Taxonomy" id="230148"/>
    <lineage>
        <taxon>Eukaryota</taxon>
        <taxon>Metazoa</taxon>
        <taxon>Chordata</taxon>
        <taxon>Craniata</taxon>
        <taxon>Vertebrata</taxon>
        <taxon>Euteleostomi</taxon>
        <taxon>Actinopterygii</taxon>
        <taxon>Neopterygii</taxon>
        <taxon>Teleostei</taxon>
        <taxon>Neoteleostei</taxon>
        <taxon>Acanthomorphata</taxon>
        <taxon>Eupercaria</taxon>
        <taxon>Perciformes</taxon>
        <taxon>Cottioidei</taxon>
        <taxon>Cottales</taxon>
        <taxon>Liparidae</taxon>
        <taxon>Liparis</taxon>
    </lineage>
</organism>
<dbReference type="Proteomes" id="UP000314294">
    <property type="component" value="Unassembled WGS sequence"/>
</dbReference>